<dbReference type="AlphaFoldDB" id="A0A135I8P3"/>
<dbReference type="Pfam" id="PF04542">
    <property type="entry name" value="Sigma70_r2"/>
    <property type="match status" value="1"/>
</dbReference>
<evidence type="ECO:0000259" key="1">
    <source>
        <dbReference type="Pfam" id="PF04542"/>
    </source>
</evidence>
<evidence type="ECO:0000313" key="3">
    <source>
        <dbReference type="EMBL" id="KXF81823.1"/>
    </source>
</evidence>
<evidence type="ECO:0000259" key="2">
    <source>
        <dbReference type="Pfam" id="PF20239"/>
    </source>
</evidence>
<dbReference type="GO" id="GO:0006352">
    <property type="term" value="P:DNA-templated transcription initiation"/>
    <property type="evidence" value="ECO:0007669"/>
    <property type="project" value="InterPro"/>
</dbReference>
<feature type="domain" description="DUF6596" evidence="2">
    <location>
        <begin position="184"/>
        <end position="282"/>
    </location>
</feature>
<dbReference type="InterPro" id="IPR013324">
    <property type="entry name" value="RNA_pol_sigma_r3/r4-like"/>
</dbReference>
<accession>A0A135I8P3</accession>
<dbReference type="Pfam" id="PF20239">
    <property type="entry name" value="DUF6596"/>
    <property type="match status" value="1"/>
</dbReference>
<reference evidence="3 4" key="1">
    <citation type="submission" date="2015-11" db="EMBL/GenBank/DDBJ databases">
        <title>Genomic Taxonomy of the Vibrionaceae.</title>
        <authorList>
            <person name="Gomez-Gil B."/>
            <person name="Enciso-Ibarra J."/>
        </authorList>
    </citation>
    <scope>NUCLEOTIDE SEQUENCE [LARGE SCALE GENOMIC DNA]</scope>
    <source>
        <strain evidence="3 4">CAIM 912</strain>
    </source>
</reference>
<dbReference type="OrthoDB" id="9780299at2"/>
<dbReference type="STRING" id="294935.ATN88_20175"/>
<dbReference type="NCBIfam" id="TIGR02937">
    <property type="entry name" value="sigma70-ECF"/>
    <property type="match status" value="1"/>
</dbReference>
<dbReference type="Proteomes" id="UP000070529">
    <property type="component" value="Unassembled WGS sequence"/>
</dbReference>
<keyword evidence="4" id="KW-1185">Reference proteome</keyword>
<dbReference type="SUPFAM" id="SSF88659">
    <property type="entry name" value="Sigma3 and sigma4 domains of RNA polymerase sigma factors"/>
    <property type="match status" value="1"/>
</dbReference>
<sequence>MSKRLEEIYRQESSKILAALIRIFGVENVDLAEDTLHEAFGKALTHWQENGEPENPGAWLMLTAKNHAIDVIRKHRHNVEFADDIAVLLDSEWTLSTTLDGAFSEQALQEDMLNMIFWCCHPNIKIDNQLPIILKALCGFSLPAISNALFLPEETVKKRLQRTKQQLKQYPLKRPDEAHMAESLSSVHLALYLLFNEGLYCSDEKKLINIDFCKEAMSLLARLIAAPQVASRETLALYALMHFHMARLESRVDKDGLPVPLDLQNRECWDRTQIQQGLQWLAFARTNVQDEDIRSRFMLEAMIASEHCKAALFDDTNWREIERLYDALYEVTASPVSLLNQAVANAYLNDMTKAVALVHEVNDEKRLSESHLPDATLAHIYAKCGDETAANAHAKASMAKGGTQQEQQLMLSQIERLLRG</sequence>
<evidence type="ECO:0000313" key="4">
    <source>
        <dbReference type="Proteomes" id="UP000070529"/>
    </source>
</evidence>
<name>A0A135I8P3_9GAMM</name>
<dbReference type="Gene3D" id="1.10.1740.10">
    <property type="match status" value="1"/>
</dbReference>
<gene>
    <name evidence="3" type="ORF">ATN88_20175</name>
</gene>
<proteinExistence type="predicted"/>
<feature type="domain" description="RNA polymerase sigma-70 region 2" evidence="1">
    <location>
        <begin position="10"/>
        <end position="76"/>
    </location>
</feature>
<dbReference type="InterPro" id="IPR013325">
    <property type="entry name" value="RNA_pol_sigma_r2"/>
</dbReference>
<comment type="caution">
    <text evidence="3">The sequence shown here is derived from an EMBL/GenBank/DDBJ whole genome shotgun (WGS) entry which is preliminary data.</text>
</comment>
<dbReference type="EMBL" id="LNTY01000033">
    <property type="protein sequence ID" value="KXF81823.1"/>
    <property type="molecule type" value="Genomic_DNA"/>
</dbReference>
<dbReference type="InterPro" id="IPR007627">
    <property type="entry name" value="RNA_pol_sigma70_r2"/>
</dbReference>
<dbReference type="RefSeq" id="WP_067415346.1">
    <property type="nucleotide sequence ID" value="NZ_LNTY01000033.1"/>
</dbReference>
<dbReference type="GO" id="GO:0003700">
    <property type="term" value="F:DNA-binding transcription factor activity"/>
    <property type="evidence" value="ECO:0007669"/>
    <property type="project" value="InterPro"/>
</dbReference>
<dbReference type="SUPFAM" id="SSF88946">
    <property type="entry name" value="Sigma2 domain of RNA polymerase sigma factors"/>
    <property type="match status" value="1"/>
</dbReference>
<dbReference type="InterPro" id="IPR046531">
    <property type="entry name" value="DUF6596"/>
</dbReference>
<organism evidence="3 4">
    <name type="scientific">Enterovibrio coralii</name>
    <dbReference type="NCBI Taxonomy" id="294935"/>
    <lineage>
        <taxon>Bacteria</taxon>
        <taxon>Pseudomonadati</taxon>
        <taxon>Pseudomonadota</taxon>
        <taxon>Gammaproteobacteria</taxon>
        <taxon>Vibrionales</taxon>
        <taxon>Vibrionaceae</taxon>
        <taxon>Enterovibrio</taxon>
    </lineage>
</organism>
<protein>
    <submittedName>
        <fullName evidence="3">Uncharacterized protein</fullName>
    </submittedName>
</protein>
<dbReference type="InterPro" id="IPR014284">
    <property type="entry name" value="RNA_pol_sigma-70_dom"/>
</dbReference>
<dbReference type="PANTHER" id="PTHR47756">
    <property type="entry name" value="BLL6612 PROTEIN-RELATED"/>
    <property type="match status" value="1"/>
</dbReference>
<dbReference type="PANTHER" id="PTHR47756:SF2">
    <property type="entry name" value="BLL6612 PROTEIN"/>
    <property type="match status" value="1"/>
</dbReference>